<accession>Q727J8</accession>
<evidence type="ECO:0008006" key="3">
    <source>
        <dbReference type="Google" id="ProtNLM"/>
    </source>
</evidence>
<evidence type="ECO:0000313" key="2">
    <source>
        <dbReference type="Proteomes" id="UP000002194"/>
    </source>
</evidence>
<dbReference type="PATRIC" id="fig|882.5.peg.2579"/>
<dbReference type="EnsemblBacteria" id="AAS97329">
    <property type="protein sequence ID" value="AAS97329"/>
    <property type="gene ID" value="DVU_2857"/>
</dbReference>
<dbReference type="KEGG" id="dvu:DVU_2857"/>
<dbReference type="HOGENOM" id="CLU_2492840_0_0_7"/>
<protein>
    <recommendedName>
        <fullName evidence="3">Phage tail assembly protein</fullName>
    </recommendedName>
</protein>
<proteinExistence type="predicted"/>
<dbReference type="Proteomes" id="UP000002194">
    <property type="component" value="Chromosome"/>
</dbReference>
<dbReference type="EMBL" id="AE017285">
    <property type="protein sequence ID" value="AAS97329.1"/>
    <property type="molecule type" value="Genomic_DNA"/>
</dbReference>
<evidence type="ECO:0000313" key="1">
    <source>
        <dbReference type="EMBL" id="AAS97329.1"/>
    </source>
</evidence>
<dbReference type="STRING" id="882.DVU_2857"/>
<sequence length="86" mass="9324">MERRMTLKTPLQNGSETITELVFQGPLKGRHMKGLPLALCYDHLLTIGGRMCGQPPSVMEELSGDDLATVLGVVTDFLPTGPRTGQ</sequence>
<keyword evidence="2" id="KW-1185">Reference proteome</keyword>
<reference evidence="1 2" key="1">
    <citation type="journal article" date="2004" name="Nat. Biotechnol.">
        <title>The genome sequence of the anaerobic, sulfate-reducing bacterium Desulfovibrio vulgaris Hildenborough.</title>
        <authorList>
            <person name="Heidelberg J.F."/>
            <person name="Seshadri R."/>
            <person name="Haveman S.A."/>
            <person name="Hemme C.L."/>
            <person name="Paulsen I.T."/>
            <person name="Kolonay J.F."/>
            <person name="Eisen J.A."/>
            <person name="Ward N."/>
            <person name="Methe B."/>
            <person name="Brinkac L.M."/>
            <person name="Daugherty S.C."/>
            <person name="Deboy R.T."/>
            <person name="Dodson R.J."/>
            <person name="Durkin A.S."/>
            <person name="Madupu R."/>
            <person name="Nelson W.C."/>
            <person name="Sullivan S.A."/>
            <person name="Fouts D."/>
            <person name="Haft D.H."/>
            <person name="Selengut J."/>
            <person name="Peterson J.D."/>
            <person name="Davidsen T.M."/>
            <person name="Zafar N."/>
            <person name="Zhou L."/>
            <person name="Radune D."/>
            <person name="Dimitrov G."/>
            <person name="Hance M."/>
            <person name="Tran K."/>
            <person name="Khouri H."/>
            <person name="Gill J."/>
            <person name="Utterback T.R."/>
            <person name="Feldblyum T.V."/>
            <person name="Wall J.D."/>
            <person name="Voordouw G."/>
            <person name="Fraser C.M."/>
        </authorList>
    </citation>
    <scope>NUCLEOTIDE SEQUENCE [LARGE SCALE GENOMIC DNA]</scope>
    <source>
        <strain evidence="2">ATCC 29579 / DSM 644 / NCIMB 8303 / VKM B-1760 / Hildenborough</strain>
    </source>
</reference>
<dbReference type="PaxDb" id="882-DVU_2857"/>
<organism evidence="1 2">
    <name type="scientific">Nitratidesulfovibrio vulgaris (strain ATCC 29579 / DSM 644 / CCUG 34227 / NCIMB 8303 / VKM B-1760 / Hildenborough)</name>
    <name type="common">Desulfovibrio vulgaris</name>
    <dbReference type="NCBI Taxonomy" id="882"/>
    <lineage>
        <taxon>Bacteria</taxon>
        <taxon>Pseudomonadati</taxon>
        <taxon>Thermodesulfobacteriota</taxon>
        <taxon>Desulfovibrionia</taxon>
        <taxon>Desulfovibrionales</taxon>
        <taxon>Desulfovibrionaceae</taxon>
        <taxon>Nitratidesulfovibrio</taxon>
    </lineage>
</organism>
<gene>
    <name evidence="1" type="ordered locus">DVU_2857</name>
</gene>
<dbReference type="AlphaFoldDB" id="Q727J8"/>
<name>Q727J8_NITV2</name>
<dbReference type="RefSeq" id="WP_010940123.1">
    <property type="nucleotide sequence ID" value="NC_002937.3"/>
</dbReference>